<feature type="domain" description="Toprim" evidence="10">
    <location>
        <begin position="232"/>
        <end position="316"/>
    </location>
</feature>
<evidence type="ECO:0000256" key="1">
    <source>
        <dbReference type="ARBA" id="ARBA00022478"/>
    </source>
</evidence>
<name>A0A9D6Z5W2_9BACT</name>
<dbReference type="AlphaFoldDB" id="A0A9D6Z5W2"/>
<dbReference type="GO" id="GO:1990077">
    <property type="term" value="C:primosome complex"/>
    <property type="evidence" value="ECO:0007669"/>
    <property type="project" value="UniProtKB-KW"/>
</dbReference>
<reference evidence="11" key="1">
    <citation type="submission" date="2020-07" db="EMBL/GenBank/DDBJ databases">
        <title>Huge and variable diversity of episymbiotic CPR bacteria and DPANN archaea in groundwater ecosystems.</title>
        <authorList>
            <person name="He C.Y."/>
            <person name="Keren R."/>
            <person name="Whittaker M."/>
            <person name="Farag I.F."/>
            <person name="Doudna J."/>
            <person name="Cate J.H.D."/>
            <person name="Banfield J.F."/>
        </authorList>
    </citation>
    <scope>NUCLEOTIDE SEQUENCE</scope>
    <source>
        <strain evidence="11">NC_groundwater_1664_Pr3_B-0.1um_52_9</strain>
    </source>
</reference>
<protein>
    <submittedName>
        <fullName evidence="11">Toprim domain-containing protein</fullName>
    </submittedName>
</protein>
<dbReference type="InterPro" id="IPR034151">
    <property type="entry name" value="TOPRIM_DnaG_bac"/>
</dbReference>
<dbReference type="Gene3D" id="3.90.580.10">
    <property type="entry name" value="Zinc finger, CHC2-type domain"/>
    <property type="match status" value="1"/>
</dbReference>
<keyword evidence="2" id="KW-0639">Primosome</keyword>
<sequence length="863" mass="98337">MELRTYIDELKEKADIKLVAQDLGLKVNEQNQAACFNGHDKATPSLTFYEDSQSFHCYGCGAHGDVIDLVRRMTGRSFVDAMTDLAQQNGMVPWQGNGEANEFGQVRECLQTAAGIYAEWLPPDLDFLDERGISLKTARRYGLGLTRGNQDLTLALEEKGFDRPLIRKAGLLNGDDADFFHDALVMPIYSGGQVVDFCGRSLAKDASAKYKRLPNGRLRLGEALFNWNSLATEIIVVEGVLDALSLIQQGFENAVSTFGTTGFGKKRLLELFSKSRVETYFIAYDADEQGKTAALDLGHALQALGKYVQIIDLPAKDPNDFFLDHDRDEFLGLMASSQSPIDRELSEITTHEDFDDRMRLLDKLLLRSRKLMPIQREELFQKIHRQLKIPVKVIKEQYASLSTRAHAQDGQSATEFTDRSIAPSLDFVDGTTIMLVPRRVRQPNDPAPYWQNTIVTSGRERFVLTQAELASRGWYAEALEQSDLSLAKVRYSPEVVERFLYGKAKGDLVQTYERIRETMRVYLDLPEDETYDFLTAWAIGTYFFPIFTHYGYVHFSGVKNTGKTKCLDVLKCICHNAVEPVSMTTAVMFRIITDLQPTILFDEQELLNRTQYDELNGMLKCGFKKTGGEVYRMETNDSKQAIRRWQVYCPKAFASINPMEDVLSSRSTQIIMQRSFKESVKARSVVEEDPLWQSIRDNLFLVAMTSGADISNIYHSLEKPRSIFFSGREWDLFKPILSIGLACNKDVITKQLTTFAIAAHQRKQDTYTENAPDMILLRYLADVITKPDWYELVELHEGLKPRMKNQGLDMQGVFDKNRMGRTMKNLGVYDTKSGKKRTDRNTKVMYFLEPEPIKRILENHQRS</sequence>
<dbReference type="GO" id="GO:0003677">
    <property type="term" value="F:DNA binding"/>
    <property type="evidence" value="ECO:0007669"/>
    <property type="project" value="InterPro"/>
</dbReference>
<organism evidence="11 12">
    <name type="scientific">Desulfomonile tiedjei</name>
    <dbReference type="NCBI Taxonomy" id="2358"/>
    <lineage>
        <taxon>Bacteria</taxon>
        <taxon>Pseudomonadati</taxon>
        <taxon>Thermodesulfobacteriota</taxon>
        <taxon>Desulfomonilia</taxon>
        <taxon>Desulfomonilales</taxon>
        <taxon>Desulfomonilaceae</taxon>
        <taxon>Desulfomonile</taxon>
    </lineage>
</organism>
<evidence type="ECO:0000256" key="7">
    <source>
        <dbReference type="ARBA" id="ARBA00022771"/>
    </source>
</evidence>
<dbReference type="Gene3D" id="3.90.980.10">
    <property type="entry name" value="DNA primase, catalytic core, N-terminal domain"/>
    <property type="match status" value="1"/>
</dbReference>
<dbReference type="PANTHER" id="PTHR30313:SF2">
    <property type="entry name" value="DNA PRIMASE"/>
    <property type="match status" value="1"/>
</dbReference>
<comment type="caution">
    <text evidence="11">The sequence shown here is derived from an EMBL/GenBank/DDBJ whole genome shotgun (WGS) entry which is preliminary data.</text>
</comment>
<evidence type="ECO:0000256" key="6">
    <source>
        <dbReference type="ARBA" id="ARBA00022723"/>
    </source>
</evidence>
<dbReference type="Gene3D" id="3.40.1360.10">
    <property type="match status" value="1"/>
</dbReference>
<accession>A0A9D6Z5W2</accession>
<keyword evidence="8" id="KW-0862">Zinc</keyword>
<dbReference type="GO" id="GO:0003899">
    <property type="term" value="F:DNA-directed RNA polymerase activity"/>
    <property type="evidence" value="ECO:0007669"/>
    <property type="project" value="InterPro"/>
</dbReference>
<dbReference type="Pfam" id="PF08275">
    <property type="entry name" value="DNAG_N"/>
    <property type="match status" value="1"/>
</dbReference>
<dbReference type="Pfam" id="PF01807">
    <property type="entry name" value="Zn_ribbon_DnaG"/>
    <property type="match status" value="1"/>
</dbReference>
<keyword evidence="3" id="KW-0808">Transferase</keyword>
<evidence type="ECO:0000256" key="8">
    <source>
        <dbReference type="ARBA" id="ARBA00022833"/>
    </source>
</evidence>
<dbReference type="CDD" id="cd03364">
    <property type="entry name" value="TOPRIM_DnaG_primases"/>
    <property type="match status" value="1"/>
</dbReference>
<evidence type="ECO:0000256" key="5">
    <source>
        <dbReference type="ARBA" id="ARBA00022705"/>
    </source>
</evidence>
<keyword evidence="6" id="KW-0479">Metal-binding</keyword>
<dbReference type="InterPro" id="IPR002694">
    <property type="entry name" value="Znf_CHC2"/>
</dbReference>
<dbReference type="Proteomes" id="UP000807825">
    <property type="component" value="Unassembled WGS sequence"/>
</dbReference>
<dbReference type="GO" id="GO:0006269">
    <property type="term" value="P:DNA replication, synthesis of primer"/>
    <property type="evidence" value="ECO:0007669"/>
    <property type="project" value="UniProtKB-KW"/>
</dbReference>
<evidence type="ECO:0000256" key="4">
    <source>
        <dbReference type="ARBA" id="ARBA00022695"/>
    </source>
</evidence>
<dbReference type="SMART" id="SM00400">
    <property type="entry name" value="ZnF_CHCC"/>
    <property type="match status" value="1"/>
</dbReference>
<dbReference type="InterPro" id="IPR013264">
    <property type="entry name" value="DNAG_N"/>
</dbReference>
<dbReference type="GO" id="GO:0008270">
    <property type="term" value="F:zinc ion binding"/>
    <property type="evidence" value="ECO:0007669"/>
    <property type="project" value="UniProtKB-KW"/>
</dbReference>
<keyword evidence="4" id="KW-0548">Nucleotidyltransferase</keyword>
<proteinExistence type="predicted"/>
<evidence type="ECO:0000256" key="9">
    <source>
        <dbReference type="ARBA" id="ARBA00023163"/>
    </source>
</evidence>
<dbReference type="GO" id="GO:0000428">
    <property type="term" value="C:DNA-directed RNA polymerase complex"/>
    <property type="evidence" value="ECO:0007669"/>
    <property type="project" value="UniProtKB-KW"/>
</dbReference>
<dbReference type="PANTHER" id="PTHR30313">
    <property type="entry name" value="DNA PRIMASE"/>
    <property type="match status" value="1"/>
</dbReference>
<evidence type="ECO:0000259" key="10">
    <source>
        <dbReference type="PROSITE" id="PS50880"/>
    </source>
</evidence>
<dbReference type="GO" id="GO:0005737">
    <property type="term" value="C:cytoplasm"/>
    <property type="evidence" value="ECO:0007669"/>
    <property type="project" value="TreeGrafter"/>
</dbReference>
<dbReference type="InterPro" id="IPR006171">
    <property type="entry name" value="TOPRIM_dom"/>
</dbReference>
<dbReference type="SMART" id="SM00493">
    <property type="entry name" value="TOPRIM"/>
    <property type="match status" value="1"/>
</dbReference>
<dbReference type="EMBL" id="JACRDE010000541">
    <property type="protein sequence ID" value="MBI5251907.1"/>
    <property type="molecule type" value="Genomic_DNA"/>
</dbReference>
<dbReference type="SUPFAM" id="SSF56731">
    <property type="entry name" value="DNA primase core"/>
    <property type="match status" value="1"/>
</dbReference>
<evidence type="ECO:0000313" key="11">
    <source>
        <dbReference type="EMBL" id="MBI5251907.1"/>
    </source>
</evidence>
<keyword evidence="7" id="KW-0863">Zinc-finger</keyword>
<evidence type="ECO:0000256" key="2">
    <source>
        <dbReference type="ARBA" id="ARBA00022515"/>
    </source>
</evidence>
<keyword evidence="9" id="KW-0804">Transcription</keyword>
<evidence type="ECO:0000313" key="12">
    <source>
        <dbReference type="Proteomes" id="UP000807825"/>
    </source>
</evidence>
<dbReference type="Pfam" id="PF13155">
    <property type="entry name" value="Toprim_2"/>
    <property type="match status" value="1"/>
</dbReference>
<evidence type="ECO:0000256" key="3">
    <source>
        <dbReference type="ARBA" id="ARBA00022679"/>
    </source>
</evidence>
<keyword evidence="5" id="KW-0235">DNA replication</keyword>
<dbReference type="PROSITE" id="PS50880">
    <property type="entry name" value="TOPRIM"/>
    <property type="match status" value="1"/>
</dbReference>
<keyword evidence="1" id="KW-0240">DNA-directed RNA polymerase</keyword>
<dbReference type="InterPro" id="IPR036977">
    <property type="entry name" value="DNA_primase_Znf_CHC2"/>
</dbReference>
<dbReference type="InterPro" id="IPR037068">
    <property type="entry name" value="DNA_primase_core_N_sf"/>
</dbReference>
<gene>
    <name evidence="11" type="ORF">HY912_20640</name>
</gene>
<dbReference type="SUPFAM" id="SSF57783">
    <property type="entry name" value="Zinc beta-ribbon"/>
    <property type="match status" value="1"/>
</dbReference>
<dbReference type="InterPro" id="IPR050219">
    <property type="entry name" value="DnaG_primase"/>
</dbReference>